<protein>
    <submittedName>
        <fullName evidence="2">Uncharacterized protein</fullName>
    </submittedName>
</protein>
<evidence type="ECO:0000256" key="1">
    <source>
        <dbReference type="SAM" id="Phobius"/>
    </source>
</evidence>
<comment type="caution">
    <text evidence="2">The sequence shown here is derived from an EMBL/GenBank/DDBJ whole genome shotgun (WGS) entry which is preliminary data.</text>
</comment>
<evidence type="ECO:0000313" key="5">
    <source>
        <dbReference type="Proteomes" id="UP000663877"/>
    </source>
</evidence>
<feature type="transmembrane region" description="Helical" evidence="1">
    <location>
        <begin position="25"/>
        <end position="50"/>
    </location>
</feature>
<proteinExistence type="predicted"/>
<sequence length="116" mass="13023">MCPISSIYSSNTNTSAYCAKGIARIIGIAFGSLVGVASLICIVIIIYILFCKRKPPTQIWNQPYPTSQTYEQPMSTFPYTHYSQTSMEQPQLKSPNITEELPPAYEEINDIEHSIK</sequence>
<dbReference type="EMBL" id="CAJNOM010000053">
    <property type="protein sequence ID" value="CAF0931678.1"/>
    <property type="molecule type" value="Genomic_DNA"/>
</dbReference>
<evidence type="ECO:0000313" key="3">
    <source>
        <dbReference type="EMBL" id="CAF0931678.1"/>
    </source>
</evidence>
<reference evidence="2" key="1">
    <citation type="submission" date="2021-02" db="EMBL/GenBank/DDBJ databases">
        <authorList>
            <person name="Nowell W R."/>
        </authorList>
    </citation>
    <scope>NUCLEOTIDE SEQUENCE</scope>
</reference>
<keyword evidence="1" id="KW-1133">Transmembrane helix</keyword>
<gene>
    <name evidence="2" type="ORF">BJG266_LOCUS8635</name>
    <name evidence="3" type="ORF">QVE165_LOCUS11136</name>
</gene>
<name>A0A813X6E6_9BILA</name>
<dbReference type="Proteomes" id="UP000663877">
    <property type="component" value="Unassembled WGS sequence"/>
</dbReference>
<dbReference type="Proteomes" id="UP000663832">
    <property type="component" value="Unassembled WGS sequence"/>
</dbReference>
<accession>A0A813X6E6</accession>
<evidence type="ECO:0000313" key="4">
    <source>
        <dbReference type="Proteomes" id="UP000663832"/>
    </source>
</evidence>
<dbReference type="AlphaFoldDB" id="A0A813X6E6"/>
<dbReference type="EMBL" id="CAJNOI010000027">
    <property type="protein sequence ID" value="CAF0865948.1"/>
    <property type="molecule type" value="Genomic_DNA"/>
</dbReference>
<organism evidence="2 5">
    <name type="scientific">Adineta steineri</name>
    <dbReference type="NCBI Taxonomy" id="433720"/>
    <lineage>
        <taxon>Eukaryota</taxon>
        <taxon>Metazoa</taxon>
        <taxon>Spiralia</taxon>
        <taxon>Gnathifera</taxon>
        <taxon>Rotifera</taxon>
        <taxon>Eurotatoria</taxon>
        <taxon>Bdelloidea</taxon>
        <taxon>Adinetida</taxon>
        <taxon>Adinetidae</taxon>
        <taxon>Adineta</taxon>
    </lineage>
</organism>
<keyword evidence="4" id="KW-1185">Reference proteome</keyword>
<keyword evidence="1" id="KW-0472">Membrane</keyword>
<keyword evidence="1" id="KW-0812">Transmembrane</keyword>
<evidence type="ECO:0000313" key="2">
    <source>
        <dbReference type="EMBL" id="CAF0865948.1"/>
    </source>
</evidence>
<dbReference type="OrthoDB" id="10319886at2759"/>